<protein>
    <recommendedName>
        <fullName evidence="1">Methyltransferase type 11 domain-containing protein</fullName>
    </recommendedName>
</protein>
<evidence type="ECO:0000259" key="1">
    <source>
        <dbReference type="Pfam" id="PF08241"/>
    </source>
</evidence>
<dbReference type="PANTHER" id="PTHR42912">
    <property type="entry name" value="METHYLTRANSFERASE"/>
    <property type="match status" value="1"/>
</dbReference>
<dbReference type="Gene3D" id="3.40.50.150">
    <property type="entry name" value="Vaccinia Virus protein VP39"/>
    <property type="match status" value="1"/>
</dbReference>
<dbReference type="InterPro" id="IPR029063">
    <property type="entry name" value="SAM-dependent_MTases_sf"/>
</dbReference>
<dbReference type="Proteomes" id="UP001500782">
    <property type="component" value="Unassembled WGS sequence"/>
</dbReference>
<proteinExistence type="predicted"/>
<feature type="domain" description="Methyltransferase type 11" evidence="1">
    <location>
        <begin position="53"/>
        <end position="154"/>
    </location>
</feature>
<dbReference type="EMBL" id="BAAADJ010000057">
    <property type="protein sequence ID" value="GAA0339667.1"/>
    <property type="molecule type" value="Genomic_DNA"/>
</dbReference>
<dbReference type="Pfam" id="PF08241">
    <property type="entry name" value="Methyltransf_11"/>
    <property type="match status" value="1"/>
</dbReference>
<dbReference type="RefSeq" id="WP_343801231.1">
    <property type="nucleotide sequence ID" value="NZ_BAAADJ010000057.1"/>
</dbReference>
<gene>
    <name evidence="2" type="ORF">GCM10008967_32540</name>
</gene>
<accession>A0ABP3G9E3</accession>
<dbReference type="SUPFAM" id="SSF53335">
    <property type="entry name" value="S-adenosyl-L-methionine-dependent methyltransferases"/>
    <property type="match status" value="1"/>
</dbReference>
<keyword evidence="3" id="KW-1185">Reference proteome</keyword>
<dbReference type="CDD" id="cd02440">
    <property type="entry name" value="AdoMet_MTases"/>
    <property type="match status" value="1"/>
</dbReference>
<name>A0ABP3G9E3_9BACI</name>
<comment type="caution">
    <text evidence="2">The sequence shown here is derived from an EMBL/GenBank/DDBJ whole genome shotgun (WGS) entry which is preliminary data.</text>
</comment>
<dbReference type="InterPro" id="IPR013216">
    <property type="entry name" value="Methyltransf_11"/>
</dbReference>
<organism evidence="2 3">
    <name type="scientific">Bacillus carboniphilus</name>
    <dbReference type="NCBI Taxonomy" id="86663"/>
    <lineage>
        <taxon>Bacteria</taxon>
        <taxon>Bacillati</taxon>
        <taxon>Bacillota</taxon>
        <taxon>Bacilli</taxon>
        <taxon>Bacillales</taxon>
        <taxon>Bacillaceae</taxon>
        <taxon>Bacillus</taxon>
    </lineage>
</organism>
<reference evidence="3" key="1">
    <citation type="journal article" date="2019" name="Int. J. Syst. Evol. Microbiol.">
        <title>The Global Catalogue of Microorganisms (GCM) 10K type strain sequencing project: providing services to taxonomists for standard genome sequencing and annotation.</title>
        <authorList>
            <consortium name="The Broad Institute Genomics Platform"/>
            <consortium name="The Broad Institute Genome Sequencing Center for Infectious Disease"/>
            <person name="Wu L."/>
            <person name="Ma J."/>
        </authorList>
    </citation>
    <scope>NUCLEOTIDE SEQUENCE [LARGE SCALE GENOMIC DNA]</scope>
    <source>
        <strain evidence="3">JCM 9731</strain>
    </source>
</reference>
<evidence type="ECO:0000313" key="3">
    <source>
        <dbReference type="Proteomes" id="UP001500782"/>
    </source>
</evidence>
<evidence type="ECO:0000313" key="2">
    <source>
        <dbReference type="EMBL" id="GAA0339667.1"/>
    </source>
</evidence>
<sequence length="279" mass="32025">MSIKYDANHIKQFYEEYGEREWERLESTPTDKVNFHVHKSILTQYIHKGDRVLEAGAGPGRFTIELAKIGANITVGDISPKQLELNRLKVQEYGYENYVESWDELDIVDLSKYESSSFDHVVCYGGALSYVFEKKDDALRELLRVTKPGGYVLISVMSLLGATKRFLPEIIQSTQLHGIELTENVFKTGDLYGLLAPTGHYCHMYRWSELESFLKKHDCEIVDAAAANFLSPNHEETLSETIERDPSYWERFLQWELEFCRESGALDGGTHIIAVVKRM</sequence>
<dbReference type="InterPro" id="IPR050508">
    <property type="entry name" value="Methyltransf_Superfamily"/>
</dbReference>